<keyword evidence="2" id="KW-1185">Reference proteome</keyword>
<reference evidence="2" key="1">
    <citation type="submission" date="2017-03" db="EMBL/GenBank/DDBJ databases">
        <title>Phytopthora megakarya and P. palmivora, two closely related causual agents of cacao black pod achieved similar genome size and gene model numbers by different mechanisms.</title>
        <authorList>
            <person name="Ali S."/>
            <person name="Shao J."/>
            <person name="Larry D.J."/>
            <person name="Kronmiller B."/>
            <person name="Shen D."/>
            <person name="Strem M.D."/>
            <person name="Melnick R.L."/>
            <person name="Guiltinan M.J."/>
            <person name="Tyler B.M."/>
            <person name="Meinhardt L.W."/>
            <person name="Bailey B.A."/>
        </authorList>
    </citation>
    <scope>NUCLEOTIDE SEQUENCE [LARGE SCALE GENOMIC DNA]</scope>
    <source>
        <strain evidence="2">zdho120</strain>
    </source>
</reference>
<organism evidence="1 2">
    <name type="scientific">Phytophthora megakarya</name>
    <dbReference type="NCBI Taxonomy" id="4795"/>
    <lineage>
        <taxon>Eukaryota</taxon>
        <taxon>Sar</taxon>
        <taxon>Stramenopiles</taxon>
        <taxon>Oomycota</taxon>
        <taxon>Peronosporomycetes</taxon>
        <taxon>Peronosporales</taxon>
        <taxon>Peronosporaceae</taxon>
        <taxon>Phytophthora</taxon>
    </lineage>
</organism>
<evidence type="ECO:0000313" key="1">
    <source>
        <dbReference type="EMBL" id="OWZ01564.1"/>
    </source>
</evidence>
<name>A0A225V8Y5_9STRA</name>
<sequence length="247" mass="27963">MILAVKGHEFAALSAKHNTCVETIRSWCKAEDRLKSALKDRQVATRVSRRLRLSGAGLKPGHLELEERLHDWLVARNSKGLRVKDSYIRLQVKTSIAVEGFRLHRDGLPNLNVVSRRQTTSRSLSDEAPNICREFIQQAQHLIEKHHINPCNVINMDQVPRYFEIEPKSTITRLKSSAIYGNLYDHRGGDERVLTPHLLFSKLNNKPACPPACKTGSVWTKGDTTFSEPVLHLIDSYGCHVKLAESK</sequence>
<proteinExistence type="predicted"/>
<comment type="caution">
    <text evidence="1">The sequence shown here is derived from an EMBL/GenBank/DDBJ whole genome shotgun (WGS) entry which is preliminary data.</text>
</comment>
<dbReference type="EMBL" id="NBNE01006759">
    <property type="protein sequence ID" value="OWZ01564.1"/>
    <property type="molecule type" value="Genomic_DNA"/>
</dbReference>
<dbReference type="Proteomes" id="UP000198211">
    <property type="component" value="Unassembled WGS sequence"/>
</dbReference>
<accession>A0A225V8Y5</accession>
<evidence type="ECO:0000313" key="2">
    <source>
        <dbReference type="Proteomes" id="UP000198211"/>
    </source>
</evidence>
<protein>
    <recommendedName>
        <fullName evidence="3">HTH CENPB-type domain-containing protein</fullName>
    </recommendedName>
</protein>
<evidence type="ECO:0008006" key="3">
    <source>
        <dbReference type="Google" id="ProtNLM"/>
    </source>
</evidence>
<dbReference type="OrthoDB" id="97349at2759"/>
<dbReference type="AlphaFoldDB" id="A0A225V8Y5"/>
<gene>
    <name evidence="1" type="ORF">PHMEG_00027019</name>
</gene>